<protein>
    <submittedName>
        <fullName evidence="2">Uncharacterized protein</fullName>
    </submittedName>
</protein>
<dbReference type="AlphaFoldDB" id="A0A9N8E311"/>
<name>A0A9N8E311_9STRA</name>
<dbReference type="EMBL" id="CAICTM010000452">
    <property type="protein sequence ID" value="CAB9510784.1"/>
    <property type="molecule type" value="Genomic_DNA"/>
</dbReference>
<sequence length="289" mass="28427">MKFTASIVALLAAPARALQGGYLSQMGGGGAVKASTLKPAGSANPAFGASYLDNMGGNAVPATPAATGSVFSLSELVDDSATAAAAGEYLTSLKVAAAPSGSGPVGYLDALRTQAFESAATNLPGYLDTLTVSASTVTGGLGPATYLDNIAGAATVAARVEAATEVTIVSSEPILAAINQMQENMNKNQEATIEILQDINSSMKQLVTAARVAPAQPAAAAPVQAAPVDAPAPAAGDYLSHLNGASVPTGPGLVGYLDSLPSTELTFALEGGGVTGASVAAGDYLSSLR</sequence>
<dbReference type="Proteomes" id="UP001153069">
    <property type="component" value="Unassembled WGS sequence"/>
</dbReference>
<comment type="caution">
    <text evidence="2">The sequence shown here is derived from an EMBL/GenBank/DDBJ whole genome shotgun (WGS) entry which is preliminary data.</text>
</comment>
<reference evidence="2" key="1">
    <citation type="submission" date="2020-06" db="EMBL/GenBank/DDBJ databases">
        <authorList>
            <consortium name="Plant Systems Biology data submission"/>
        </authorList>
    </citation>
    <scope>NUCLEOTIDE SEQUENCE</scope>
    <source>
        <strain evidence="2">D6</strain>
    </source>
</reference>
<proteinExistence type="predicted"/>
<feature type="signal peptide" evidence="1">
    <location>
        <begin position="1"/>
        <end position="17"/>
    </location>
</feature>
<keyword evidence="1" id="KW-0732">Signal</keyword>
<gene>
    <name evidence="2" type="ORF">SEMRO_453_G145980.1</name>
</gene>
<evidence type="ECO:0000313" key="3">
    <source>
        <dbReference type="Proteomes" id="UP001153069"/>
    </source>
</evidence>
<evidence type="ECO:0000313" key="2">
    <source>
        <dbReference type="EMBL" id="CAB9510784.1"/>
    </source>
</evidence>
<evidence type="ECO:0000256" key="1">
    <source>
        <dbReference type="SAM" id="SignalP"/>
    </source>
</evidence>
<accession>A0A9N8E311</accession>
<feature type="chain" id="PRO_5040411096" evidence="1">
    <location>
        <begin position="18"/>
        <end position="289"/>
    </location>
</feature>
<keyword evidence="3" id="KW-1185">Reference proteome</keyword>
<organism evidence="2 3">
    <name type="scientific">Seminavis robusta</name>
    <dbReference type="NCBI Taxonomy" id="568900"/>
    <lineage>
        <taxon>Eukaryota</taxon>
        <taxon>Sar</taxon>
        <taxon>Stramenopiles</taxon>
        <taxon>Ochrophyta</taxon>
        <taxon>Bacillariophyta</taxon>
        <taxon>Bacillariophyceae</taxon>
        <taxon>Bacillariophycidae</taxon>
        <taxon>Naviculales</taxon>
        <taxon>Naviculaceae</taxon>
        <taxon>Seminavis</taxon>
    </lineage>
</organism>